<evidence type="ECO:0000259" key="3">
    <source>
        <dbReference type="Pfam" id="PF14812"/>
    </source>
</evidence>
<evidence type="ECO:0000256" key="2">
    <source>
        <dbReference type="SAM" id="Phobius"/>
    </source>
</evidence>
<accession>U7R1I3</accession>
<feature type="region of interest" description="Disordered" evidence="1">
    <location>
        <begin position="1"/>
        <end position="63"/>
    </location>
</feature>
<feature type="compositionally biased region" description="Acidic residues" evidence="1">
    <location>
        <begin position="32"/>
        <end position="51"/>
    </location>
</feature>
<keyword evidence="2" id="KW-0812">Transmembrane</keyword>
<organism evidence="4 5">
    <name type="scientific">Photorhabdus temperata J3</name>
    <dbReference type="NCBI Taxonomy" id="1389415"/>
    <lineage>
        <taxon>Bacteria</taxon>
        <taxon>Pseudomonadati</taxon>
        <taxon>Pseudomonadota</taxon>
        <taxon>Gammaproteobacteria</taxon>
        <taxon>Enterobacterales</taxon>
        <taxon>Morganellaceae</taxon>
        <taxon>Photorhabdus</taxon>
    </lineage>
</organism>
<evidence type="ECO:0000313" key="4">
    <source>
        <dbReference type="EMBL" id="ERT13878.1"/>
    </source>
</evidence>
<feature type="transmembrane region" description="Helical" evidence="2">
    <location>
        <begin position="68"/>
        <end position="88"/>
    </location>
</feature>
<dbReference type="Gene3D" id="1.20.5.100">
    <property type="entry name" value="Cytochrome c1, transmembrane anchor, C-terminal"/>
    <property type="match status" value="1"/>
</dbReference>
<comment type="caution">
    <text evidence="4">The sequence shown here is derived from an EMBL/GenBank/DDBJ whole genome shotgun (WGS) entry which is preliminary data.</text>
</comment>
<keyword evidence="5" id="KW-1185">Reference proteome</keyword>
<dbReference type="Pfam" id="PF14812">
    <property type="entry name" value="PBP1_TM"/>
    <property type="match status" value="1"/>
</dbReference>
<dbReference type="EMBL" id="AXDT01000051">
    <property type="protein sequence ID" value="ERT13878.1"/>
    <property type="molecule type" value="Genomic_DNA"/>
</dbReference>
<protein>
    <recommendedName>
        <fullName evidence="3">Transglycosylase PBP1b N-terminal transmembrane domain-containing protein</fullName>
    </recommendedName>
</protein>
<keyword evidence="2" id="KW-0472">Membrane</keyword>
<proteinExistence type="predicted"/>
<dbReference type="AlphaFoldDB" id="U7R1I3"/>
<dbReference type="PATRIC" id="fig|1389415.4.peg.1265"/>
<dbReference type="InterPro" id="IPR032730">
    <property type="entry name" value="PBP1b_TM"/>
</dbReference>
<sequence length="93" mass="11106">MSGEDRRPIGRKGKKPVSRREPLSKRRHLLDDNDNYDDGYEDDDYDDEEDQPMTKRGKNSRPPKKKWCWFWLLFKIFIVFAVLLGGVWCLSGW</sequence>
<name>U7R1I3_PHOTE</name>
<reference evidence="4 5" key="1">
    <citation type="submission" date="2013-10" db="EMBL/GenBank/DDBJ databases">
        <title>Whole Genome Shotgun Sequence of Photorhabdus temperata J3.</title>
        <authorList>
            <person name="Park G.-S."/>
            <person name="Hong S.-J."/>
            <person name="Shin J.-H."/>
        </authorList>
    </citation>
    <scope>NUCLEOTIDE SEQUENCE [LARGE SCALE GENOMIC DNA]</scope>
    <source>
        <strain evidence="4 5">J3</strain>
    </source>
</reference>
<dbReference type="Proteomes" id="UP000017133">
    <property type="component" value="Unassembled WGS sequence"/>
</dbReference>
<evidence type="ECO:0000313" key="5">
    <source>
        <dbReference type="Proteomes" id="UP000017133"/>
    </source>
</evidence>
<gene>
    <name evidence="4" type="ORF">O185_06340</name>
</gene>
<evidence type="ECO:0000256" key="1">
    <source>
        <dbReference type="SAM" id="MobiDB-lite"/>
    </source>
</evidence>
<keyword evidence="2" id="KW-1133">Transmembrane helix</keyword>
<feature type="domain" description="Transglycosylase PBP1b N-terminal transmembrane" evidence="3">
    <location>
        <begin position="1"/>
        <end position="83"/>
    </location>
</feature>